<reference evidence="2" key="1">
    <citation type="submission" date="2022-11" db="UniProtKB">
        <authorList>
            <consortium name="WormBaseParasite"/>
        </authorList>
    </citation>
    <scope>IDENTIFICATION</scope>
</reference>
<organism evidence="1 2">
    <name type="scientific">Romanomermis culicivorax</name>
    <name type="common">Nematode worm</name>
    <dbReference type="NCBI Taxonomy" id="13658"/>
    <lineage>
        <taxon>Eukaryota</taxon>
        <taxon>Metazoa</taxon>
        <taxon>Ecdysozoa</taxon>
        <taxon>Nematoda</taxon>
        <taxon>Enoplea</taxon>
        <taxon>Dorylaimia</taxon>
        <taxon>Mermithida</taxon>
        <taxon>Mermithoidea</taxon>
        <taxon>Mermithidae</taxon>
        <taxon>Romanomermis</taxon>
    </lineage>
</organism>
<evidence type="ECO:0000313" key="1">
    <source>
        <dbReference type="Proteomes" id="UP000887565"/>
    </source>
</evidence>
<accession>A0A915J5N0</accession>
<dbReference type="Proteomes" id="UP000887565">
    <property type="component" value="Unplaced"/>
</dbReference>
<name>A0A915J5N0_ROMCU</name>
<keyword evidence="1" id="KW-1185">Reference proteome</keyword>
<proteinExistence type="predicted"/>
<dbReference type="AlphaFoldDB" id="A0A915J5N0"/>
<evidence type="ECO:0000313" key="2">
    <source>
        <dbReference type="WBParaSite" id="nRc.2.0.1.t21751-RA"/>
    </source>
</evidence>
<sequence>MLMTFGTVAGQPVNFAFIIADDIIQRSIETYSCFCSQQIIENRKKTEIFALWVRLRSKLKKQKHNRKKTEENKNREQETKNVIKKGMGCCSDHAISFHYVSPNQMYVMEYLIYHLRPFGMNMKFLSPNGKPITNLEQIDQGALLKYITRLAIKDRGADDIVEDNNSTDVSL</sequence>
<protein>
    <submittedName>
        <fullName evidence="2">Uncharacterized protein</fullName>
    </submittedName>
</protein>
<dbReference type="WBParaSite" id="nRc.2.0.1.t21751-RA">
    <property type="protein sequence ID" value="nRc.2.0.1.t21751-RA"/>
    <property type="gene ID" value="nRc.2.0.1.g21751"/>
</dbReference>